<dbReference type="EMBL" id="RCDB01000003">
    <property type="protein sequence ID" value="RLK47659.1"/>
    <property type="molecule type" value="Genomic_DNA"/>
</dbReference>
<reference evidence="1 2" key="1">
    <citation type="journal article" date="2015" name="Stand. Genomic Sci.">
        <title>Genomic Encyclopedia of Bacterial and Archaeal Type Strains, Phase III: the genomes of soil and plant-associated and newly described type strains.</title>
        <authorList>
            <person name="Whitman W.B."/>
            <person name="Woyke T."/>
            <person name="Klenk H.P."/>
            <person name="Zhou Y."/>
            <person name="Lilburn T.G."/>
            <person name="Beck B.J."/>
            <person name="De Vos P."/>
            <person name="Vandamme P."/>
            <person name="Eisen J.A."/>
            <person name="Garrity G."/>
            <person name="Hugenholtz P."/>
            <person name="Kyrpides N.C."/>
        </authorList>
    </citation>
    <scope>NUCLEOTIDE SEQUENCE [LARGE SCALE GENOMIC DNA]</scope>
    <source>
        <strain evidence="1 2">S2T63</strain>
    </source>
</reference>
<dbReference type="AlphaFoldDB" id="A0A498BXI4"/>
<gene>
    <name evidence="1" type="ORF">C7474_2255</name>
</gene>
<keyword evidence="2" id="KW-1185">Reference proteome</keyword>
<evidence type="ECO:0000313" key="2">
    <source>
        <dbReference type="Proteomes" id="UP000273158"/>
    </source>
</evidence>
<evidence type="ECO:0000313" key="1">
    <source>
        <dbReference type="EMBL" id="RLK47659.1"/>
    </source>
</evidence>
<comment type="caution">
    <text evidence="1">The sequence shown here is derived from an EMBL/GenBank/DDBJ whole genome shotgun (WGS) entry which is preliminary data.</text>
</comment>
<protein>
    <submittedName>
        <fullName evidence="1">Uncharacterized protein</fullName>
    </submittedName>
</protein>
<name>A0A498BXI4_9MICO</name>
<sequence length="39" mass="4293">MTCKRCGAAIKTENVAEAVEWDVSHDEVCPRITYGSNHA</sequence>
<proteinExistence type="predicted"/>
<accession>A0A498BXI4</accession>
<dbReference type="Proteomes" id="UP000273158">
    <property type="component" value="Unassembled WGS sequence"/>
</dbReference>
<organism evidence="1 2">
    <name type="scientific">Microbacterium telephonicum</name>
    <dbReference type="NCBI Taxonomy" id="1714841"/>
    <lineage>
        <taxon>Bacteria</taxon>
        <taxon>Bacillati</taxon>
        <taxon>Actinomycetota</taxon>
        <taxon>Actinomycetes</taxon>
        <taxon>Micrococcales</taxon>
        <taxon>Microbacteriaceae</taxon>
        <taxon>Microbacterium</taxon>
    </lineage>
</organism>